<comment type="caution">
    <text evidence="1">The sequence shown here is derived from an EMBL/GenBank/DDBJ whole genome shotgun (WGS) entry which is preliminary data.</text>
</comment>
<proteinExistence type="predicted"/>
<organism evidence="1 2">
    <name type="scientific">Lipomyces orientalis</name>
    <dbReference type="NCBI Taxonomy" id="1233043"/>
    <lineage>
        <taxon>Eukaryota</taxon>
        <taxon>Fungi</taxon>
        <taxon>Dikarya</taxon>
        <taxon>Ascomycota</taxon>
        <taxon>Saccharomycotina</taxon>
        <taxon>Lipomycetes</taxon>
        <taxon>Lipomycetales</taxon>
        <taxon>Lipomycetaceae</taxon>
        <taxon>Lipomyces</taxon>
    </lineage>
</organism>
<dbReference type="EMBL" id="MU970142">
    <property type="protein sequence ID" value="KAK9320155.1"/>
    <property type="molecule type" value="Genomic_DNA"/>
</dbReference>
<accession>A0ACC3TGR6</accession>
<dbReference type="Proteomes" id="UP001489719">
    <property type="component" value="Unassembled WGS sequence"/>
</dbReference>
<keyword evidence="2" id="KW-1185">Reference proteome</keyword>
<sequence>MKINISNILLSALLVFGGGALHGFSTTNGLYTLVNRLVDKRELPDRNLSLTYEKTFTSYAAVDNLLRGLITFFWPIANGSHAGLSLLSFLFAGQTVASWTLTMLEGIRKGNRGYLISFTTVYGILIQTMGFALAGPLYLLIHLSTSPTVTSKSSGIAIDESDLRALPLSVVTGFILPSMLMSLNASSTFNTHGKVVTILLWQFFPVWCAFALWVWKAVLDSLHMASSYSWSSATPRTHLRLVYIVTLSIAALAYIATMALSISAYLFPGLFAPESSDLIMFGHLFVPASPFSATQAPSVAQGAYWFMQWDFIVSSIAYIIWAFTLRTAAIKQHSGSELSWVGALLQILLRTILLGPMAAALTFVWERDEIVLSNETSDGQKKF</sequence>
<protein>
    <submittedName>
        <fullName evidence="1">Uncharacterized protein</fullName>
    </submittedName>
</protein>
<evidence type="ECO:0000313" key="1">
    <source>
        <dbReference type="EMBL" id="KAK9320155.1"/>
    </source>
</evidence>
<evidence type="ECO:0000313" key="2">
    <source>
        <dbReference type="Proteomes" id="UP001489719"/>
    </source>
</evidence>
<reference evidence="2" key="1">
    <citation type="journal article" date="2024" name="Front. Bioeng. Biotechnol.">
        <title>Genome-scale model development and genomic sequencing of the oleaginous clade Lipomyces.</title>
        <authorList>
            <person name="Czajka J.J."/>
            <person name="Han Y."/>
            <person name="Kim J."/>
            <person name="Mondo S.J."/>
            <person name="Hofstad B.A."/>
            <person name="Robles A."/>
            <person name="Haridas S."/>
            <person name="Riley R."/>
            <person name="LaButti K."/>
            <person name="Pangilinan J."/>
            <person name="Andreopoulos W."/>
            <person name="Lipzen A."/>
            <person name="Yan J."/>
            <person name="Wang M."/>
            <person name="Ng V."/>
            <person name="Grigoriev I.V."/>
            <person name="Spatafora J.W."/>
            <person name="Magnuson J.K."/>
            <person name="Baker S.E."/>
            <person name="Pomraning K.R."/>
        </authorList>
    </citation>
    <scope>NUCLEOTIDE SEQUENCE [LARGE SCALE GENOMIC DNA]</scope>
    <source>
        <strain evidence="2">CBS 10300</strain>
    </source>
</reference>
<name>A0ACC3TGR6_9ASCO</name>
<gene>
    <name evidence="1" type="ORF">V1517DRAFT_348431</name>
</gene>